<dbReference type="Gene3D" id="3.90.79.10">
    <property type="entry name" value="Nucleoside Triphosphate Pyrophosphohydrolase"/>
    <property type="match status" value="1"/>
</dbReference>
<dbReference type="EMBL" id="CDPU01000013">
    <property type="protein sequence ID" value="CEO49273.1"/>
    <property type="molecule type" value="Genomic_DNA"/>
</dbReference>
<dbReference type="AlphaFoldDB" id="A0A0B7JW93"/>
<dbReference type="InterPro" id="IPR015797">
    <property type="entry name" value="NUDIX_hydrolase-like_dom_sf"/>
</dbReference>
<sequence length="309" mass="34268">MASNLDIVDDADGFPYEDPTSQGLYLFRVAGLSTTLGYIIPSVLYILRDCPGWSVDEEQRTVVLESGQTIEERSAAIRKTILAMCEKECFSILKGWRDETFPVFGPGHEIVLHIERCACPLFGVVTYGVHVIAYVPAPADDGAMKIWVSRRARSKQTFGGMLDSTAAGGVASGETPLSTILHECNEEASLPSDLVRRNAKAAGAITHFYVRDRRSGGEVGLLQPECQYVYELPVPSGLVCKPNDNEVEAFQLLTVSDIVEALARREFKPNSALVMLDFMIRHGVVTSENEKDYLEIITRLHRRLDFPLR</sequence>
<feature type="transmembrane region" description="Helical" evidence="1">
    <location>
        <begin position="25"/>
        <end position="47"/>
    </location>
</feature>
<dbReference type="FunFam" id="3.90.79.10:FF:000019">
    <property type="entry name" value="Thiamin pyrophosphokinase, putative"/>
    <property type="match status" value="1"/>
</dbReference>
<dbReference type="PANTHER" id="PTHR13622">
    <property type="entry name" value="THIAMIN PYROPHOSPHOKINASE"/>
    <property type="match status" value="1"/>
</dbReference>
<dbReference type="InterPro" id="IPR031804">
    <property type="entry name" value="DUF4743"/>
</dbReference>
<evidence type="ECO:0000313" key="3">
    <source>
        <dbReference type="EMBL" id="CEO49273.1"/>
    </source>
</evidence>
<dbReference type="Pfam" id="PF00293">
    <property type="entry name" value="NUDIX"/>
    <property type="match status" value="1"/>
</dbReference>
<dbReference type="GO" id="GO:0044715">
    <property type="term" value="F:8-oxo-dGDP phosphatase activity"/>
    <property type="evidence" value="ECO:0007669"/>
    <property type="project" value="UniProtKB-ARBA"/>
</dbReference>
<proteinExistence type="predicted"/>
<reference evidence="3" key="1">
    <citation type="submission" date="2015-01" db="EMBL/GenBank/DDBJ databases">
        <authorList>
            <person name="Durling Mikael"/>
        </authorList>
    </citation>
    <scope>NUCLEOTIDE SEQUENCE</scope>
</reference>
<evidence type="ECO:0000259" key="2">
    <source>
        <dbReference type="PROSITE" id="PS51462"/>
    </source>
</evidence>
<accession>A0A0B7JW93</accession>
<name>A0A0B7JW93_BIOOC</name>
<gene>
    <name evidence="3" type="ORF">BN869_000005330_1</name>
</gene>
<dbReference type="SUPFAM" id="SSF55811">
    <property type="entry name" value="Nudix"/>
    <property type="match status" value="1"/>
</dbReference>
<dbReference type="PROSITE" id="PS51462">
    <property type="entry name" value="NUDIX"/>
    <property type="match status" value="1"/>
</dbReference>
<dbReference type="CDD" id="cd03676">
    <property type="entry name" value="NUDIX_Tnr3_like"/>
    <property type="match status" value="1"/>
</dbReference>
<dbReference type="PANTHER" id="PTHR13622:SF8">
    <property type="entry name" value="THIAMIN PYROPHOSPHOKINASE 1"/>
    <property type="match status" value="1"/>
</dbReference>
<dbReference type="InterPro" id="IPR000086">
    <property type="entry name" value="NUDIX_hydrolase_dom"/>
</dbReference>
<protein>
    <recommendedName>
        <fullName evidence="2">Nudix hydrolase domain-containing protein</fullName>
    </recommendedName>
</protein>
<keyword evidence="1" id="KW-1133">Transmembrane helix</keyword>
<keyword evidence="1" id="KW-0812">Transmembrane</keyword>
<organism evidence="3">
    <name type="scientific">Bionectria ochroleuca</name>
    <name type="common">Gliocladium roseum</name>
    <dbReference type="NCBI Taxonomy" id="29856"/>
    <lineage>
        <taxon>Eukaryota</taxon>
        <taxon>Fungi</taxon>
        <taxon>Dikarya</taxon>
        <taxon>Ascomycota</taxon>
        <taxon>Pezizomycotina</taxon>
        <taxon>Sordariomycetes</taxon>
        <taxon>Hypocreomycetidae</taxon>
        <taxon>Hypocreales</taxon>
        <taxon>Bionectriaceae</taxon>
        <taxon>Clonostachys</taxon>
    </lineage>
</organism>
<evidence type="ECO:0000256" key="1">
    <source>
        <dbReference type="SAM" id="Phobius"/>
    </source>
</evidence>
<dbReference type="Pfam" id="PF15916">
    <property type="entry name" value="DUF4743"/>
    <property type="match status" value="1"/>
</dbReference>
<feature type="domain" description="Nudix hydrolase" evidence="2">
    <location>
        <begin position="126"/>
        <end position="277"/>
    </location>
</feature>
<keyword evidence="1" id="KW-0472">Membrane</keyword>